<dbReference type="EMBL" id="JAVREX010000001">
    <property type="protein sequence ID" value="MDT0426767.1"/>
    <property type="molecule type" value="Genomic_DNA"/>
</dbReference>
<keyword evidence="8" id="KW-1185">Reference proteome</keyword>
<dbReference type="InterPro" id="IPR005474">
    <property type="entry name" value="Transketolase_N"/>
</dbReference>
<evidence type="ECO:0000256" key="3">
    <source>
        <dbReference type="ARBA" id="ARBA00022723"/>
    </source>
</evidence>
<dbReference type="SUPFAM" id="SSF52518">
    <property type="entry name" value="Thiamin diphosphate-binding fold (THDP-binding)"/>
    <property type="match status" value="1"/>
</dbReference>
<reference evidence="8" key="1">
    <citation type="submission" date="2023-07" db="EMBL/GenBank/DDBJ databases">
        <title>30 novel species of actinomycetes from the DSMZ collection.</title>
        <authorList>
            <person name="Nouioui I."/>
        </authorList>
    </citation>
    <scope>NUCLEOTIDE SEQUENCE [LARGE SCALE GENOMIC DNA]</scope>
    <source>
        <strain evidence="8">DSM 41770</strain>
    </source>
</reference>
<feature type="domain" description="Transketolase N-terminal" evidence="6">
    <location>
        <begin position="42"/>
        <end position="288"/>
    </location>
</feature>
<name>A0ABU2RE29_9ACTN</name>
<comment type="caution">
    <text evidence="7">The sequence shown here is derived from an EMBL/GenBank/DDBJ whole genome shotgun (WGS) entry which is preliminary data.</text>
</comment>
<dbReference type="PROSITE" id="PS00801">
    <property type="entry name" value="TRANSKETOLASE_1"/>
    <property type="match status" value="1"/>
</dbReference>
<comment type="cofactor">
    <cofactor evidence="1">
        <name>thiamine diphosphate</name>
        <dbReference type="ChEBI" id="CHEBI:58937"/>
    </cofactor>
</comment>
<organism evidence="7 8">
    <name type="scientific">Streptomyces salyersiae</name>
    <dbReference type="NCBI Taxonomy" id="3075530"/>
    <lineage>
        <taxon>Bacteria</taxon>
        <taxon>Bacillati</taxon>
        <taxon>Actinomycetota</taxon>
        <taxon>Actinomycetes</taxon>
        <taxon>Kitasatosporales</taxon>
        <taxon>Streptomycetaceae</taxon>
        <taxon>Streptomyces</taxon>
    </lineage>
</organism>
<dbReference type="RefSeq" id="WP_200695479.1">
    <property type="nucleotide sequence ID" value="NZ_JAVREX010000001.1"/>
</dbReference>
<dbReference type="InterPro" id="IPR029061">
    <property type="entry name" value="THDP-binding"/>
</dbReference>
<protein>
    <submittedName>
        <fullName evidence="7">Transketolase</fullName>
    </submittedName>
</protein>
<dbReference type="PANTHER" id="PTHR47514">
    <property type="entry name" value="TRANSKETOLASE N-TERMINAL SECTION-RELATED"/>
    <property type="match status" value="1"/>
</dbReference>
<feature type="region of interest" description="Disordered" evidence="5">
    <location>
        <begin position="1"/>
        <end position="35"/>
    </location>
</feature>
<evidence type="ECO:0000313" key="8">
    <source>
        <dbReference type="Proteomes" id="UP001183777"/>
    </source>
</evidence>
<accession>A0ABU2RE29</accession>
<gene>
    <name evidence="7" type="ORF">RM649_03780</name>
</gene>
<proteinExistence type="predicted"/>
<dbReference type="Gene3D" id="3.40.50.970">
    <property type="match status" value="1"/>
</dbReference>
<dbReference type="Pfam" id="PF00456">
    <property type="entry name" value="Transketolase_N"/>
    <property type="match status" value="1"/>
</dbReference>
<evidence type="ECO:0000259" key="6">
    <source>
        <dbReference type="Pfam" id="PF00456"/>
    </source>
</evidence>
<dbReference type="InterPro" id="IPR049557">
    <property type="entry name" value="Transketolase_CS"/>
</dbReference>
<dbReference type="Proteomes" id="UP001183777">
    <property type="component" value="Unassembled WGS sequence"/>
</dbReference>
<evidence type="ECO:0000256" key="1">
    <source>
        <dbReference type="ARBA" id="ARBA00001964"/>
    </source>
</evidence>
<sequence>MSSPPLLRGTPPPAPSTADRPVGPSEGVSRGVEDLSEVTTRIREHIVTMCASPEGGHLGGSMSLVEILAVLYFRVLRHDPGFPGLPERDILLLSKGHGGIGLFATLCEAGYFPASELDGYARPGSHFTAHPHPGIPGVEMPSGSLGHGLAVGTGHALAHRLERSDRRCFVVMGDGELQEGSVWEAASVASAQRLGRLTAIVDRNGLQISGATEAVGALEPLADRWRAFGWRVLEADGHDTGALTEALSLSPDPHRPTVLIAHTVKGKGVAPIEGQARSHYARLGRRQQLALLKALRADAEARR</sequence>
<evidence type="ECO:0000256" key="5">
    <source>
        <dbReference type="SAM" id="MobiDB-lite"/>
    </source>
</evidence>
<keyword evidence="2" id="KW-0808">Transferase</keyword>
<dbReference type="PANTHER" id="PTHR47514:SF2">
    <property type="entry name" value="TRANSKETOLASE"/>
    <property type="match status" value="1"/>
</dbReference>
<keyword evidence="4" id="KW-0786">Thiamine pyrophosphate</keyword>
<evidence type="ECO:0000313" key="7">
    <source>
        <dbReference type="EMBL" id="MDT0426767.1"/>
    </source>
</evidence>
<evidence type="ECO:0000256" key="2">
    <source>
        <dbReference type="ARBA" id="ARBA00022679"/>
    </source>
</evidence>
<keyword evidence="3" id="KW-0479">Metal-binding</keyword>
<dbReference type="CDD" id="cd02012">
    <property type="entry name" value="TPP_TK"/>
    <property type="match status" value="1"/>
</dbReference>
<evidence type="ECO:0000256" key="4">
    <source>
        <dbReference type="ARBA" id="ARBA00023052"/>
    </source>
</evidence>